<dbReference type="InterPro" id="IPR010445">
    <property type="entry name" value="LapA_dom"/>
</dbReference>
<sequence>MRRVGHWIYILLLLAAVFLGYLFNLENPEPVAVTLVGFPLPQLALGVWLLLFTLVGLLLGLLLGLFPSLGRKRRLSQLTRQNRQLEQEVQLLRSQSLRD</sequence>
<keyword evidence="2 5" id="KW-0812">Transmembrane</keyword>
<reference evidence="7" key="1">
    <citation type="submission" date="2023-07" db="EMBL/GenBank/DDBJ databases">
        <title>Gilvimarinus algae sp. nov., isolated from the surface of Kelp.</title>
        <authorList>
            <person name="Sun Y.Y."/>
            <person name="Gong Y."/>
            <person name="Du Z.J."/>
        </authorList>
    </citation>
    <scope>NUCLEOTIDE SEQUENCE</scope>
    <source>
        <strain evidence="7">SDUM040014</strain>
    </source>
</reference>
<evidence type="ECO:0000313" key="8">
    <source>
        <dbReference type="Proteomes" id="UP001168380"/>
    </source>
</evidence>
<evidence type="ECO:0000256" key="1">
    <source>
        <dbReference type="ARBA" id="ARBA00022475"/>
    </source>
</evidence>
<organism evidence="7 8">
    <name type="scientific">Gilvimarinus algae</name>
    <dbReference type="NCBI Taxonomy" id="3058037"/>
    <lineage>
        <taxon>Bacteria</taxon>
        <taxon>Pseudomonadati</taxon>
        <taxon>Pseudomonadota</taxon>
        <taxon>Gammaproteobacteria</taxon>
        <taxon>Cellvibrionales</taxon>
        <taxon>Cellvibrionaceae</taxon>
        <taxon>Gilvimarinus</taxon>
    </lineage>
</organism>
<feature type="transmembrane region" description="Helical" evidence="5">
    <location>
        <begin position="43"/>
        <end position="66"/>
    </location>
</feature>
<keyword evidence="4 5" id="KW-0472">Membrane</keyword>
<name>A0ABT8TEN7_9GAMM</name>
<feature type="domain" description="Lipopolysaccharide assembly protein A" evidence="6">
    <location>
        <begin position="26"/>
        <end position="89"/>
    </location>
</feature>
<evidence type="ECO:0000256" key="5">
    <source>
        <dbReference type="SAM" id="Phobius"/>
    </source>
</evidence>
<dbReference type="RefSeq" id="WP_302712871.1">
    <property type="nucleotide sequence ID" value="NZ_JAULRT010000052.1"/>
</dbReference>
<keyword evidence="1" id="KW-1003">Cell membrane</keyword>
<feature type="transmembrane region" description="Helical" evidence="5">
    <location>
        <begin position="7"/>
        <end position="23"/>
    </location>
</feature>
<gene>
    <name evidence="7" type="ORF">QWI16_10235</name>
</gene>
<evidence type="ECO:0000313" key="7">
    <source>
        <dbReference type="EMBL" id="MDO3382549.1"/>
    </source>
</evidence>
<comment type="caution">
    <text evidence="7">The sequence shown here is derived from an EMBL/GenBank/DDBJ whole genome shotgun (WGS) entry which is preliminary data.</text>
</comment>
<protein>
    <submittedName>
        <fullName evidence="7">Lipopolysaccharide assembly protein LapA domain-containing protein</fullName>
    </submittedName>
</protein>
<evidence type="ECO:0000256" key="3">
    <source>
        <dbReference type="ARBA" id="ARBA00022989"/>
    </source>
</evidence>
<keyword evidence="3 5" id="KW-1133">Transmembrane helix</keyword>
<keyword evidence="8" id="KW-1185">Reference proteome</keyword>
<proteinExistence type="predicted"/>
<dbReference type="Pfam" id="PF06305">
    <property type="entry name" value="LapA_dom"/>
    <property type="match status" value="1"/>
</dbReference>
<dbReference type="EMBL" id="JAULRT010000052">
    <property type="protein sequence ID" value="MDO3382549.1"/>
    <property type="molecule type" value="Genomic_DNA"/>
</dbReference>
<accession>A0ABT8TEN7</accession>
<evidence type="ECO:0000256" key="4">
    <source>
        <dbReference type="ARBA" id="ARBA00023136"/>
    </source>
</evidence>
<evidence type="ECO:0000259" key="6">
    <source>
        <dbReference type="Pfam" id="PF06305"/>
    </source>
</evidence>
<evidence type="ECO:0000256" key="2">
    <source>
        <dbReference type="ARBA" id="ARBA00022692"/>
    </source>
</evidence>
<dbReference type="Proteomes" id="UP001168380">
    <property type="component" value="Unassembled WGS sequence"/>
</dbReference>